<evidence type="ECO:0000313" key="1">
    <source>
        <dbReference type="EMBL" id="SDR94143.1"/>
    </source>
</evidence>
<gene>
    <name evidence="1" type="ORF">SAMN04489812_0388</name>
</gene>
<dbReference type="AlphaFoldDB" id="A0A1H1N524"/>
<sequence length="75" mass="8284">MVRRLRVSPPRTVWVPDAFVGVLQDGLRLRLGVIATDYLFLWQQLGTLGDSLIGLVVVRLIGTGRFCGFAVSCHT</sequence>
<organism evidence="1 2">
    <name type="scientific">Microlunatus soli</name>
    <dbReference type="NCBI Taxonomy" id="630515"/>
    <lineage>
        <taxon>Bacteria</taxon>
        <taxon>Bacillati</taxon>
        <taxon>Actinomycetota</taxon>
        <taxon>Actinomycetes</taxon>
        <taxon>Propionibacteriales</taxon>
        <taxon>Propionibacteriaceae</taxon>
        <taxon>Microlunatus</taxon>
    </lineage>
</organism>
<name>A0A1H1N524_9ACTN</name>
<keyword evidence="2" id="KW-1185">Reference proteome</keyword>
<proteinExistence type="predicted"/>
<accession>A0A1H1N524</accession>
<dbReference type="Proteomes" id="UP000199103">
    <property type="component" value="Chromosome I"/>
</dbReference>
<protein>
    <submittedName>
        <fullName evidence="1">Uncharacterized protein</fullName>
    </submittedName>
</protein>
<reference evidence="1 2" key="1">
    <citation type="submission" date="2016-10" db="EMBL/GenBank/DDBJ databases">
        <authorList>
            <person name="de Groot N.N."/>
        </authorList>
    </citation>
    <scope>NUCLEOTIDE SEQUENCE [LARGE SCALE GENOMIC DNA]</scope>
    <source>
        <strain evidence="1 2">DSM 21800</strain>
    </source>
</reference>
<dbReference type="STRING" id="630515.SAMN04489812_0388"/>
<evidence type="ECO:0000313" key="2">
    <source>
        <dbReference type="Proteomes" id="UP000199103"/>
    </source>
</evidence>
<dbReference type="EMBL" id="LT629772">
    <property type="protein sequence ID" value="SDR94143.1"/>
    <property type="molecule type" value="Genomic_DNA"/>
</dbReference>